<dbReference type="GO" id="GO:0016051">
    <property type="term" value="P:carbohydrate biosynthetic process"/>
    <property type="evidence" value="ECO:0007669"/>
    <property type="project" value="InterPro"/>
</dbReference>
<dbReference type="GO" id="GO:0000139">
    <property type="term" value="C:Golgi membrane"/>
    <property type="evidence" value="ECO:0007669"/>
    <property type="project" value="UniProtKB-SubCell"/>
</dbReference>
<comment type="subcellular location">
    <subcellularLocation>
        <location evidence="1 9">Golgi apparatus membrane</location>
        <topology evidence="1 9">Single-pass type II membrane protein</topology>
    </subcellularLocation>
</comment>
<dbReference type="InterPro" id="IPR031973">
    <property type="entry name" value="Deltameth_res_prag01"/>
</dbReference>
<keyword evidence="9" id="KW-0735">Signal-anchor</keyword>
<organism evidence="11 12">
    <name type="scientific">Allacma fusca</name>
    <dbReference type="NCBI Taxonomy" id="39272"/>
    <lineage>
        <taxon>Eukaryota</taxon>
        <taxon>Metazoa</taxon>
        <taxon>Ecdysozoa</taxon>
        <taxon>Arthropoda</taxon>
        <taxon>Hexapoda</taxon>
        <taxon>Collembola</taxon>
        <taxon>Symphypleona</taxon>
        <taxon>Sminthuridae</taxon>
        <taxon>Allacma</taxon>
    </lineage>
</organism>
<dbReference type="Proteomes" id="UP000708208">
    <property type="component" value="Unassembled WGS sequence"/>
</dbReference>
<keyword evidence="6 9" id="KW-0333">Golgi apparatus</keyword>
<dbReference type="EC" id="2.8.2.-" evidence="9"/>
<dbReference type="GO" id="GO:0008146">
    <property type="term" value="F:sulfotransferase activity"/>
    <property type="evidence" value="ECO:0007669"/>
    <property type="project" value="InterPro"/>
</dbReference>
<feature type="domain" description="Deltamethrin resistance protein prag01" evidence="10">
    <location>
        <begin position="448"/>
        <end position="498"/>
    </location>
</feature>
<evidence type="ECO:0000259" key="10">
    <source>
        <dbReference type="Pfam" id="PF16020"/>
    </source>
</evidence>
<keyword evidence="8 9" id="KW-0325">Glycoprotein</keyword>
<evidence type="ECO:0000256" key="1">
    <source>
        <dbReference type="ARBA" id="ARBA00004323"/>
    </source>
</evidence>
<sequence>MLGSKTYSVYENSYRSTHKMNNTNRTQYNNIFKLCRRVVVLTTVLCALSLWILGTTITVQIDAARERDADAESEFQFLKEEADNLTYHVDRYCQKKERKRLLRLDVLKLLSKNKITASEEDRDLREDILRNSLVYIKDLNQMWCLVPKAASTSWSKILIEYVNYKHKKVWNLFTERIPMKNRATKTPLQVVLKSTYKNINASDYEDAAKSESVKKVLLVRHPFARLVSAYEDKLKNRTAKSDSMYFFRSYGVKINRKYRERKGVKALKKKEPTFQEFVEYLLKTDPVLYDEHWQPISVLCGMCHVRYDYIIRQEDLERTSAFYLKNLGFPPSFAISWQNPTTILEPKTNLTEYFKDIPRRKMIRLFQIYQDDFQLSPITIYSAHQSCWCDPQGLLPITLGTMNLLVKTIATTLSRSCPVLRKPGQWRCIRGAHGHGGHGSDLKPVHLDEMPVPGGRWDVYHKAQNAKFNRHLILGVGFLVFTVWHARQSGHFDFAFTPGLPGDECELDPPKPKCPPKD</sequence>
<keyword evidence="12" id="KW-1185">Reference proteome</keyword>
<dbReference type="Pfam" id="PF16020">
    <property type="entry name" value="Deltameth_res"/>
    <property type="match status" value="1"/>
</dbReference>
<evidence type="ECO:0000256" key="5">
    <source>
        <dbReference type="ARBA" id="ARBA00022989"/>
    </source>
</evidence>
<comment type="caution">
    <text evidence="11">The sequence shown here is derived from an EMBL/GenBank/DDBJ whole genome shotgun (WGS) entry which is preliminary data.</text>
</comment>
<evidence type="ECO:0000256" key="9">
    <source>
        <dbReference type="RuleBase" id="RU364020"/>
    </source>
</evidence>
<dbReference type="AlphaFoldDB" id="A0A8J2L9L5"/>
<evidence type="ECO:0000313" key="12">
    <source>
        <dbReference type="Proteomes" id="UP000708208"/>
    </source>
</evidence>
<dbReference type="InterPro" id="IPR018011">
    <property type="entry name" value="Carb_sulfotrans_8-10"/>
</dbReference>
<evidence type="ECO:0000256" key="4">
    <source>
        <dbReference type="ARBA" id="ARBA00022692"/>
    </source>
</evidence>
<reference evidence="11" key="1">
    <citation type="submission" date="2021-06" db="EMBL/GenBank/DDBJ databases">
        <authorList>
            <person name="Hodson N. C."/>
            <person name="Mongue J. A."/>
            <person name="Jaron S. K."/>
        </authorList>
    </citation>
    <scope>NUCLEOTIDE SEQUENCE</scope>
</reference>
<name>A0A8J2L9L5_9HEXA</name>
<dbReference type="OrthoDB" id="2019940at2759"/>
<evidence type="ECO:0000313" key="11">
    <source>
        <dbReference type="EMBL" id="CAG7828321.1"/>
    </source>
</evidence>
<keyword evidence="3 9" id="KW-0808">Transferase</keyword>
<evidence type="ECO:0000256" key="8">
    <source>
        <dbReference type="ARBA" id="ARBA00023180"/>
    </source>
</evidence>
<feature type="transmembrane region" description="Helical" evidence="9">
    <location>
        <begin position="34"/>
        <end position="53"/>
    </location>
</feature>
<evidence type="ECO:0000256" key="6">
    <source>
        <dbReference type="ARBA" id="ARBA00023034"/>
    </source>
</evidence>
<keyword evidence="9" id="KW-0119">Carbohydrate metabolism</keyword>
<dbReference type="InterPro" id="IPR005331">
    <property type="entry name" value="Sulfotransferase"/>
</dbReference>
<accession>A0A8J2L9L5</accession>
<gene>
    <name evidence="11" type="ORF">AFUS01_LOCUS38257</name>
</gene>
<proteinExistence type="inferred from homology"/>
<evidence type="ECO:0000256" key="3">
    <source>
        <dbReference type="ARBA" id="ARBA00022679"/>
    </source>
</evidence>
<evidence type="ECO:0000256" key="2">
    <source>
        <dbReference type="ARBA" id="ARBA00006339"/>
    </source>
</evidence>
<evidence type="ECO:0000256" key="7">
    <source>
        <dbReference type="ARBA" id="ARBA00023136"/>
    </source>
</evidence>
<keyword evidence="5 9" id="KW-1133">Transmembrane helix</keyword>
<dbReference type="PANTHER" id="PTHR12137:SF54">
    <property type="entry name" value="CARBOHYDRATE SULFOTRANSFERASE"/>
    <property type="match status" value="1"/>
</dbReference>
<keyword evidence="4 9" id="KW-0812">Transmembrane</keyword>
<dbReference type="PANTHER" id="PTHR12137">
    <property type="entry name" value="CARBOHYDRATE SULFOTRANSFERASE"/>
    <property type="match status" value="1"/>
</dbReference>
<protein>
    <recommendedName>
        <fullName evidence="9">Carbohydrate sulfotransferase</fullName>
        <ecNumber evidence="9">2.8.2.-</ecNumber>
    </recommendedName>
</protein>
<comment type="similarity">
    <text evidence="2 9">Belongs to the sulfotransferase 2 family.</text>
</comment>
<keyword evidence="7 9" id="KW-0472">Membrane</keyword>
<dbReference type="EMBL" id="CAJVCH010547099">
    <property type="protein sequence ID" value="CAG7828321.1"/>
    <property type="molecule type" value="Genomic_DNA"/>
</dbReference>
<dbReference type="Pfam" id="PF03567">
    <property type="entry name" value="Sulfotransfer_2"/>
    <property type="match status" value="1"/>
</dbReference>